<organism evidence="1 2">
    <name type="scientific">Cyclotella atomus</name>
    <dbReference type="NCBI Taxonomy" id="382360"/>
    <lineage>
        <taxon>Eukaryota</taxon>
        <taxon>Sar</taxon>
        <taxon>Stramenopiles</taxon>
        <taxon>Ochrophyta</taxon>
        <taxon>Bacillariophyta</taxon>
        <taxon>Coscinodiscophyceae</taxon>
        <taxon>Thalassiosirophycidae</taxon>
        <taxon>Stephanodiscales</taxon>
        <taxon>Stephanodiscaceae</taxon>
        <taxon>Cyclotella</taxon>
    </lineage>
</organism>
<dbReference type="SUPFAM" id="SSF50630">
    <property type="entry name" value="Acid proteases"/>
    <property type="match status" value="1"/>
</dbReference>
<dbReference type="Pfam" id="PF13650">
    <property type="entry name" value="Asp_protease_2"/>
    <property type="match status" value="1"/>
</dbReference>
<proteinExistence type="predicted"/>
<sequence length="431" mass="45513">MWSLSLRGQVRPESLITRLAHQQHNMKSLRILPILCLATSIQGFVLQVRGIYRSVALSQSEQDDEVVRSPLRFLGPYPTIPLRFPHLATASQRTRNVTGVGLDFVLDTAANTNTINQQVAIELELEQIGEAPGGVGAGGGIQGGATYMLGDCELDLGVVKPNTPEDAESSTDTSYGDETENLFMKGLTASALPVASPAAAGLLSLAFFYCFEGGVEFSWGSGADQVPPSVTFYGSSKHLDVTGMKCISFENLPVSMLPSVKLCINGVEVPALFDTGSPITVLNARAAEAAGIALAVSLESQDETKSSSWNPFSKIADNIKSASALSDATSKGEILTIAGTHGKPVRLVKSKAPVNIMIHTSKNPTTSSSKDDQNQFTDLAESSLYVGDLPGLAALGGLGGESAPPAAVLGMDVITRCPRVVFRAQQNEIYI</sequence>
<evidence type="ECO:0000313" key="1">
    <source>
        <dbReference type="EMBL" id="KAL3791203.1"/>
    </source>
</evidence>
<comment type="caution">
    <text evidence="1">The sequence shown here is derived from an EMBL/GenBank/DDBJ whole genome shotgun (WGS) entry which is preliminary data.</text>
</comment>
<accession>A0ABD3PT51</accession>
<name>A0ABD3PT51_9STRA</name>
<evidence type="ECO:0008006" key="3">
    <source>
        <dbReference type="Google" id="ProtNLM"/>
    </source>
</evidence>
<dbReference type="InterPro" id="IPR021109">
    <property type="entry name" value="Peptidase_aspartic_dom_sf"/>
</dbReference>
<keyword evidence="2" id="KW-1185">Reference proteome</keyword>
<protein>
    <recommendedName>
        <fullName evidence="3">Peptidase A2 domain-containing protein</fullName>
    </recommendedName>
</protein>
<dbReference type="Gene3D" id="2.40.70.10">
    <property type="entry name" value="Acid Proteases"/>
    <property type="match status" value="1"/>
</dbReference>
<evidence type="ECO:0000313" key="2">
    <source>
        <dbReference type="Proteomes" id="UP001530400"/>
    </source>
</evidence>
<dbReference type="EMBL" id="JALLPJ020000470">
    <property type="protein sequence ID" value="KAL3791203.1"/>
    <property type="molecule type" value="Genomic_DNA"/>
</dbReference>
<reference evidence="1 2" key="1">
    <citation type="submission" date="2024-10" db="EMBL/GenBank/DDBJ databases">
        <title>Updated reference genomes for cyclostephanoid diatoms.</title>
        <authorList>
            <person name="Roberts W.R."/>
            <person name="Alverson A.J."/>
        </authorList>
    </citation>
    <scope>NUCLEOTIDE SEQUENCE [LARGE SCALE GENOMIC DNA]</scope>
    <source>
        <strain evidence="1 2">AJA010-31</strain>
    </source>
</reference>
<dbReference type="PROSITE" id="PS00141">
    <property type="entry name" value="ASP_PROTEASE"/>
    <property type="match status" value="1"/>
</dbReference>
<dbReference type="AlphaFoldDB" id="A0ABD3PT51"/>
<dbReference type="Proteomes" id="UP001530400">
    <property type="component" value="Unassembled WGS sequence"/>
</dbReference>
<dbReference type="InterPro" id="IPR001969">
    <property type="entry name" value="Aspartic_peptidase_AS"/>
</dbReference>
<gene>
    <name evidence="1" type="ORF">ACHAWO_013634</name>
</gene>